<reference evidence="1 2" key="1">
    <citation type="submission" date="2015-06" db="EMBL/GenBank/DDBJ databases">
        <title>New insights into the roles of widespread benthic archaea in carbon and nitrogen cycling.</title>
        <authorList>
            <person name="Lazar C.S."/>
            <person name="Baker B.J."/>
            <person name="Seitz K.W."/>
            <person name="Hyde A.S."/>
            <person name="Dick G.J."/>
            <person name="Hinrichs K.-U."/>
            <person name="Teske A.P."/>
        </authorList>
    </citation>
    <scope>NUCLEOTIDE SEQUENCE [LARGE SCALE GENOMIC DNA]</scope>
    <source>
        <strain evidence="1">SG8-32-1</strain>
    </source>
</reference>
<protein>
    <submittedName>
        <fullName evidence="1">Uncharacterized protein</fullName>
    </submittedName>
</protein>
<dbReference type="InterPro" id="IPR036390">
    <property type="entry name" value="WH_DNA-bd_sf"/>
</dbReference>
<gene>
    <name evidence="1" type="ORF">AC477_00785</name>
</gene>
<name>A0A0M0BZR0_9ARCH</name>
<dbReference type="SUPFAM" id="SSF46785">
    <property type="entry name" value="Winged helix' DNA-binding domain"/>
    <property type="match status" value="1"/>
</dbReference>
<comment type="caution">
    <text evidence="1">The sequence shown here is derived from an EMBL/GenBank/DDBJ whole genome shotgun (WGS) entry which is preliminary data.</text>
</comment>
<sequence length="197" mass="22690">MTFMSDLLMNTDFVDISDLDLKDRDISLLHIVEEDDLTNFTFEGLKRRLKIHPEKLSRILSRLLNQEIIKKRNNGYVLTAKAKKILKTKPSEPNAINVPLLQTFLPPKISINKIIDILQNKWFGQLRWLGHSETKNDITLKWITTDGKNIISATFYQGKLQIYGKTVSNNNNLNDALEASHQLMGYITKLITSNEHN</sequence>
<evidence type="ECO:0000313" key="1">
    <source>
        <dbReference type="EMBL" id="KON34082.1"/>
    </source>
</evidence>
<organism evidence="1 2">
    <name type="scientific">miscellaneous Crenarchaeota group-1 archaeon SG8-32-1</name>
    <dbReference type="NCBI Taxonomy" id="1685124"/>
    <lineage>
        <taxon>Archaea</taxon>
        <taxon>Candidatus Bathyarchaeota</taxon>
        <taxon>MCG-1</taxon>
    </lineage>
</organism>
<proteinExistence type="predicted"/>
<dbReference type="EMBL" id="LFWU01000014">
    <property type="protein sequence ID" value="KON34082.1"/>
    <property type="molecule type" value="Genomic_DNA"/>
</dbReference>
<dbReference type="AlphaFoldDB" id="A0A0M0BZR0"/>
<evidence type="ECO:0000313" key="2">
    <source>
        <dbReference type="Proteomes" id="UP000037237"/>
    </source>
</evidence>
<dbReference type="Proteomes" id="UP000037237">
    <property type="component" value="Unassembled WGS sequence"/>
</dbReference>
<accession>A0A0M0BZR0</accession>